<evidence type="ECO:0000313" key="2">
    <source>
        <dbReference type="EMBL" id="KZL84341.1"/>
    </source>
</evidence>
<keyword evidence="3" id="KW-1185">Reference proteome</keyword>
<accession>A0A167DU12</accession>
<feature type="compositionally biased region" description="Basic residues" evidence="1">
    <location>
        <begin position="150"/>
        <end position="163"/>
    </location>
</feature>
<name>A0A167DU12_COLIC</name>
<evidence type="ECO:0000313" key="3">
    <source>
        <dbReference type="Proteomes" id="UP000076584"/>
    </source>
</evidence>
<feature type="region of interest" description="Disordered" evidence="1">
    <location>
        <begin position="146"/>
        <end position="182"/>
    </location>
</feature>
<protein>
    <submittedName>
        <fullName evidence="2">Het domain-containing protein</fullName>
    </submittedName>
</protein>
<feature type="compositionally biased region" description="Polar residues" evidence="1">
    <location>
        <begin position="173"/>
        <end position="182"/>
    </location>
</feature>
<gene>
    <name evidence="2" type="ORF">CI238_11066</name>
</gene>
<dbReference type="Proteomes" id="UP000076584">
    <property type="component" value="Unassembled WGS sequence"/>
</dbReference>
<reference evidence="2 3" key="1">
    <citation type="submission" date="2015-06" db="EMBL/GenBank/DDBJ databases">
        <title>Survival trade-offs in plant roots during colonization by closely related pathogenic and mutualistic fungi.</title>
        <authorList>
            <person name="Hacquard S."/>
            <person name="Kracher B."/>
            <person name="Hiruma K."/>
            <person name="Weinman A."/>
            <person name="Muench P."/>
            <person name="Garrido Oter R."/>
            <person name="Ver Loren van Themaat E."/>
            <person name="Dallerey J.-F."/>
            <person name="Damm U."/>
            <person name="Henrissat B."/>
            <person name="Lespinet O."/>
            <person name="Thon M."/>
            <person name="Kemen E."/>
            <person name="McHardy A.C."/>
            <person name="Schulze-Lefert P."/>
            <person name="O'Connell R.J."/>
        </authorList>
    </citation>
    <scope>NUCLEOTIDE SEQUENCE [LARGE SCALE GENOMIC DNA]</scope>
    <source>
        <strain evidence="2 3">MAFF 238704</strain>
    </source>
</reference>
<comment type="caution">
    <text evidence="2">The sequence shown here is derived from an EMBL/GenBank/DDBJ whole genome shotgun (WGS) entry which is preliminary data.</text>
</comment>
<organism evidence="2 3">
    <name type="scientific">Colletotrichum incanum</name>
    <name type="common">Soybean anthracnose fungus</name>
    <dbReference type="NCBI Taxonomy" id="1573173"/>
    <lineage>
        <taxon>Eukaryota</taxon>
        <taxon>Fungi</taxon>
        <taxon>Dikarya</taxon>
        <taxon>Ascomycota</taxon>
        <taxon>Pezizomycotina</taxon>
        <taxon>Sordariomycetes</taxon>
        <taxon>Hypocreomycetidae</taxon>
        <taxon>Glomerellales</taxon>
        <taxon>Glomerellaceae</taxon>
        <taxon>Colletotrichum</taxon>
        <taxon>Colletotrichum spaethianum species complex</taxon>
    </lineage>
</organism>
<sequence>MLWPTFKNATQRRHITPNVELFFKTPMARNDHVRKRVCQVLHPGRVVRRMTKGLSEAETWARICVVACPDAPIRISAYLDNGLGLAISMVRDSWYEKGRACIEEYLSEKRVLLSGEQAETGGLGVFHSLTMTDLVHQMVQRQDVPVRPARQTHKTHLTHHHRSQLTPRRRDSSNVQQKIEGF</sequence>
<dbReference type="EMBL" id="LFIW01000882">
    <property type="protein sequence ID" value="KZL84341.1"/>
    <property type="molecule type" value="Genomic_DNA"/>
</dbReference>
<evidence type="ECO:0000256" key="1">
    <source>
        <dbReference type="SAM" id="MobiDB-lite"/>
    </source>
</evidence>
<proteinExistence type="predicted"/>
<dbReference type="AlphaFoldDB" id="A0A167DU12"/>